<evidence type="ECO:0000313" key="4">
    <source>
        <dbReference type="Proteomes" id="UP001500655"/>
    </source>
</evidence>
<proteinExistence type="predicted"/>
<sequence length="216" mass="22715">MGTTLAAGDFVRAHTTLRTVDGLPSISLHQADDAIDLWETTEAHQGITGTPPPFWAFAWAGGHGLARYVLEHPHLVAGRAVLDVASGSGLVAVAAAAAGAATVVANEIDAYAAAAIALNADANGVRVDVVHGDLLDGDGGGADVVFAGDVFYSRAMSERFLAFLERARDRGARVLVGDPGRAYLPRERFTRVADYRVPVDRALEDADTKAVTVWRV</sequence>
<keyword evidence="1 3" id="KW-0489">Methyltransferase</keyword>
<dbReference type="SUPFAM" id="SSF53335">
    <property type="entry name" value="S-adenosyl-L-methionine-dependent methyltransferases"/>
    <property type="match status" value="1"/>
</dbReference>
<gene>
    <name evidence="3" type="ORF">GCM10009681_23530</name>
</gene>
<evidence type="ECO:0000313" key="3">
    <source>
        <dbReference type="EMBL" id="GAA1751810.1"/>
    </source>
</evidence>
<keyword evidence="2" id="KW-0808">Transferase</keyword>
<dbReference type="GO" id="GO:0008168">
    <property type="term" value="F:methyltransferase activity"/>
    <property type="evidence" value="ECO:0007669"/>
    <property type="project" value="UniProtKB-KW"/>
</dbReference>
<protein>
    <submittedName>
        <fullName evidence="3">Methyltransferase</fullName>
    </submittedName>
</protein>
<dbReference type="GO" id="GO:0032259">
    <property type="term" value="P:methylation"/>
    <property type="evidence" value="ECO:0007669"/>
    <property type="project" value="UniProtKB-KW"/>
</dbReference>
<name>A0ABN2KAI8_9ACTN</name>
<dbReference type="PANTHER" id="PTHR43648">
    <property type="entry name" value="ELECTRON TRANSFER FLAVOPROTEIN BETA SUBUNIT LYSINE METHYLTRANSFERASE"/>
    <property type="match status" value="1"/>
</dbReference>
<comment type="caution">
    <text evidence="3">The sequence shown here is derived from an EMBL/GenBank/DDBJ whole genome shotgun (WGS) entry which is preliminary data.</text>
</comment>
<accession>A0ABN2KAI8</accession>
<keyword evidence="4" id="KW-1185">Reference proteome</keyword>
<organism evidence="3 4">
    <name type="scientific">Luedemannella helvata</name>
    <dbReference type="NCBI Taxonomy" id="349315"/>
    <lineage>
        <taxon>Bacteria</taxon>
        <taxon>Bacillati</taxon>
        <taxon>Actinomycetota</taxon>
        <taxon>Actinomycetes</taxon>
        <taxon>Micromonosporales</taxon>
        <taxon>Micromonosporaceae</taxon>
        <taxon>Luedemannella</taxon>
    </lineage>
</organism>
<evidence type="ECO:0000256" key="2">
    <source>
        <dbReference type="ARBA" id="ARBA00022679"/>
    </source>
</evidence>
<dbReference type="EMBL" id="BAAALS010000009">
    <property type="protein sequence ID" value="GAA1751810.1"/>
    <property type="molecule type" value="Genomic_DNA"/>
</dbReference>
<reference evidence="3 4" key="1">
    <citation type="journal article" date="2019" name="Int. J. Syst. Evol. Microbiol.">
        <title>The Global Catalogue of Microorganisms (GCM) 10K type strain sequencing project: providing services to taxonomists for standard genome sequencing and annotation.</title>
        <authorList>
            <consortium name="The Broad Institute Genomics Platform"/>
            <consortium name="The Broad Institute Genome Sequencing Center for Infectious Disease"/>
            <person name="Wu L."/>
            <person name="Ma J."/>
        </authorList>
    </citation>
    <scope>NUCLEOTIDE SEQUENCE [LARGE SCALE GENOMIC DNA]</scope>
    <source>
        <strain evidence="3 4">JCM 13249</strain>
    </source>
</reference>
<dbReference type="Gene3D" id="3.40.50.150">
    <property type="entry name" value="Vaccinia Virus protein VP39"/>
    <property type="match status" value="1"/>
</dbReference>
<dbReference type="PANTHER" id="PTHR43648:SF1">
    <property type="entry name" value="ELECTRON TRANSFER FLAVOPROTEIN BETA SUBUNIT LYSINE METHYLTRANSFERASE"/>
    <property type="match status" value="1"/>
</dbReference>
<dbReference type="InterPro" id="IPR029063">
    <property type="entry name" value="SAM-dependent_MTases_sf"/>
</dbReference>
<dbReference type="Pfam" id="PF06325">
    <property type="entry name" value="PrmA"/>
    <property type="match status" value="1"/>
</dbReference>
<dbReference type="InterPro" id="IPR050078">
    <property type="entry name" value="Ribosomal_L11_MeTrfase_PrmA"/>
</dbReference>
<evidence type="ECO:0000256" key="1">
    <source>
        <dbReference type="ARBA" id="ARBA00022603"/>
    </source>
</evidence>
<dbReference type="Proteomes" id="UP001500655">
    <property type="component" value="Unassembled WGS sequence"/>
</dbReference>
<dbReference type="RefSeq" id="WP_425560704.1">
    <property type="nucleotide sequence ID" value="NZ_BAAALS010000009.1"/>
</dbReference>